<evidence type="ECO:0000259" key="7">
    <source>
        <dbReference type="PROSITE" id="PS51519"/>
    </source>
</evidence>
<reference evidence="8 9" key="1">
    <citation type="journal article" date="2021" name="bioRxiv">
        <title>Chromosome-scale and haplotype-resolved genome assembly of a tetraploid potato cultivar.</title>
        <authorList>
            <person name="Sun H."/>
            <person name="Jiao W.-B."/>
            <person name="Krause K."/>
            <person name="Campoy J.A."/>
            <person name="Goel M."/>
            <person name="Folz-Donahue K."/>
            <person name="Kukat C."/>
            <person name="Huettel B."/>
            <person name="Schneeberger K."/>
        </authorList>
    </citation>
    <scope>NUCLEOTIDE SEQUENCE [LARGE SCALE GENOMIC DNA]</scope>
    <source>
        <strain evidence="8">SolTubOtavaFocal</strain>
        <tissue evidence="8">Leaves</tissue>
    </source>
</reference>
<feature type="coiled-coil region" evidence="6">
    <location>
        <begin position="458"/>
        <end position="541"/>
    </location>
</feature>
<dbReference type="Pfam" id="PF16987">
    <property type="entry name" value="KIX_2"/>
    <property type="match status" value="1"/>
</dbReference>
<gene>
    <name evidence="8" type="ORF">KY290_037767</name>
</gene>
<evidence type="ECO:0000256" key="5">
    <source>
        <dbReference type="ARBA" id="ARBA00023242"/>
    </source>
</evidence>
<proteinExistence type="predicted"/>
<accession>A0ABQ7TWI1</accession>
<dbReference type="InterPro" id="IPR036546">
    <property type="entry name" value="MED15_KIX"/>
</dbReference>
<dbReference type="PROSITE" id="PS51519">
    <property type="entry name" value="RWP_RK"/>
    <property type="match status" value="1"/>
</dbReference>
<evidence type="ECO:0000256" key="3">
    <source>
        <dbReference type="ARBA" id="ARBA00023125"/>
    </source>
</evidence>
<keyword evidence="4" id="KW-0804">Transcription</keyword>
<keyword evidence="9" id="KW-1185">Reference proteome</keyword>
<organism evidence="8 9">
    <name type="scientific">Solanum tuberosum</name>
    <name type="common">Potato</name>
    <dbReference type="NCBI Taxonomy" id="4113"/>
    <lineage>
        <taxon>Eukaryota</taxon>
        <taxon>Viridiplantae</taxon>
        <taxon>Streptophyta</taxon>
        <taxon>Embryophyta</taxon>
        <taxon>Tracheophyta</taxon>
        <taxon>Spermatophyta</taxon>
        <taxon>Magnoliopsida</taxon>
        <taxon>eudicotyledons</taxon>
        <taxon>Gunneridae</taxon>
        <taxon>Pentapetalae</taxon>
        <taxon>asterids</taxon>
        <taxon>lamiids</taxon>
        <taxon>Solanales</taxon>
        <taxon>Solanaceae</taxon>
        <taxon>Solanoideae</taxon>
        <taxon>Solaneae</taxon>
        <taxon>Solanum</taxon>
    </lineage>
</organism>
<dbReference type="InterPro" id="IPR003035">
    <property type="entry name" value="RWP-RK_dom"/>
</dbReference>
<evidence type="ECO:0000256" key="1">
    <source>
        <dbReference type="ARBA" id="ARBA00004123"/>
    </source>
</evidence>
<dbReference type="Proteomes" id="UP000826656">
    <property type="component" value="Unassembled WGS sequence"/>
</dbReference>
<protein>
    <recommendedName>
        <fullName evidence="7">RWP-RK domain-containing protein</fullName>
    </recommendedName>
</protein>
<evidence type="ECO:0000313" key="9">
    <source>
        <dbReference type="Proteomes" id="UP000826656"/>
    </source>
</evidence>
<evidence type="ECO:0000256" key="4">
    <source>
        <dbReference type="ARBA" id="ARBA00023163"/>
    </source>
</evidence>
<evidence type="ECO:0000256" key="6">
    <source>
        <dbReference type="SAM" id="Coils"/>
    </source>
</evidence>
<evidence type="ECO:0000256" key="2">
    <source>
        <dbReference type="ARBA" id="ARBA00023015"/>
    </source>
</evidence>
<dbReference type="Gene3D" id="1.10.246.20">
    <property type="entry name" value="Coactivator CBP, KIX domain"/>
    <property type="match status" value="1"/>
</dbReference>
<comment type="caution">
    <text evidence="8">The sequence shown here is derived from an EMBL/GenBank/DDBJ whole genome shotgun (WGS) entry which is preliminary data.</text>
</comment>
<sequence length="550" mass="63214">MENLTLWNHHQFGQAEPIDAQLQEDDLLMYDWRLELLADSRQRIANDIFEKVRRHLDLPISNQEELRKIVMRFEERIFTAATSKTDYLRKIALKMLSLTMKTKFQIRCMQNAKSPLHNLQSGELGNIQEMDKKLKKKWGIVGSISLDDLRQHLGKKREEAAESLDVSVSTFKRICRENGIPRWPSKKIKRDRVLLSNISSSETVPVANGPWISISTAPTAFASTNVLVNSNQQKSWSSNLSVDKEIGTSLNDHVLRNSDEENIMIQEGDSANREVLYKPQEREPACDGTSHLEKQYLGRERLSCNTEKQVIVSVEGSSSYDFRNVSEPNQGHLAVFASFCEVDKDQLISTDDLESQSTLESISEPSLQSDARRMKLIFDKLITLPLEDLSNPNHEASMEKALTILPDNLSLFTDEQAKQLLEFKFNFPNITNCWRDCSQSRIDCQNFLAEFENTKSLLETSTKEEDDLKDKYTQLEDKENEMMAQLEAIRKEKNEITKRRSEKFNQTKHLAALAEEQGGRTKDKELQMTIASNKLDNLKRQWVSVQSSFN</sequence>
<dbReference type="PANTHER" id="PTHR33137:SF4">
    <property type="entry name" value="MEDIATOR OF RNA POLYMERASE II TRANSCRIPTION SUBUNIT 15A-RELATED"/>
    <property type="match status" value="1"/>
</dbReference>
<name>A0ABQ7TWI1_SOLTU</name>
<dbReference type="EMBL" id="JAIVGD010000028">
    <property type="protein sequence ID" value="KAH0739062.1"/>
    <property type="molecule type" value="Genomic_DNA"/>
</dbReference>
<dbReference type="PANTHER" id="PTHR33137">
    <property type="entry name" value="MEDIATOR OF RNA POLYMERASE II TRANSCRIPTION SUBUNIT 15A-RELATED"/>
    <property type="match status" value="1"/>
</dbReference>
<comment type="subcellular location">
    <subcellularLocation>
        <location evidence="1">Nucleus</location>
    </subcellularLocation>
</comment>
<keyword evidence="5" id="KW-0539">Nucleus</keyword>
<evidence type="ECO:0000313" key="8">
    <source>
        <dbReference type="EMBL" id="KAH0739062.1"/>
    </source>
</evidence>
<dbReference type="InterPro" id="IPR044661">
    <property type="entry name" value="MED15a/b/c-like"/>
</dbReference>
<dbReference type="InterPro" id="IPR036529">
    <property type="entry name" value="KIX_dom_sf"/>
</dbReference>
<keyword evidence="3" id="KW-0238">DNA-binding</keyword>
<feature type="domain" description="RWP-RK" evidence="7">
    <location>
        <begin position="126"/>
        <end position="211"/>
    </location>
</feature>
<dbReference type="Pfam" id="PF02042">
    <property type="entry name" value="RWP-RK"/>
    <property type="match status" value="1"/>
</dbReference>
<keyword evidence="6" id="KW-0175">Coiled coil</keyword>
<keyword evidence="2" id="KW-0805">Transcription regulation</keyword>